<feature type="compositionally biased region" description="Basic and acidic residues" evidence="1">
    <location>
        <begin position="283"/>
        <end position="293"/>
    </location>
</feature>
<protein>
    <submittedName>
        <fullName evidence="3">Uncharacterized protein</fullName>
    </submittedName>
</protein>
<keyword evidence="2" id="KW-0732">Signal</keyword>
<sequence>MSARVCACVGVCVCVCVCARGVCAVVVEAVLVEGGRGTVQARDRDEGGEGGGGGGGGGDACGVVVVAIPPSIRRRRRRCGGGGGGGRGGRRRRQQQRWGKAKGRGSGQSRGRAKPRQETKADGRRRRTGAQAHRRARAAQLARARARPTKQEQQQQQQQQQLGSVQPASLGRRQRDTGARQRSGPGQARPREGALPYGTARQEAGQRAKPNQVDLESKQGHSTAWPRPAHVVELMRDGEWQRERDGSGERASVTVAQLPATLTASLCGQARPAATHVSLHPAVLKDEGKKSTAERPGQAQPESDSASGPLATISGPGSPQPSPSLGGLPALLPSPPSVAAAMAQPATHRRPWQVGRPSELSMTTRSPHSAFEERPCFPSDASRAAWPGLAKAGRDALSHLMLLCAAAIMNTAGLE</sequence>
<feature type="region of interest" description="Disordered" evidence="1">
    <location>
        <begin position="357"/>
        <end position="376"/>
    </location>
</feature>
<evidence type="ECO:0000313" key="3">
    <source>
        <dbReference type="EMBL" id="SPO42199.1"/>
    </source>
</evidence>
<feature type="compositionally biased region" description="Low complexity" evidence="1">
    <location>
        <begin position="323"/>
        <end position="335"/>
    </location>
</feature>
<feature type="compositionally biased region" description="Basic residues" evidence="1">
    <location>
        <begin position="88"/>
        <end position="103"/>
    </location>
</feature>
<feature type="chain" id="PRO_5022766432" evidence="2">
    <location>
        <begin position="25"/>
        <end position="415"/>
    </location>
</feature>
<evidence type="ECO:0000313" key="4">
    <source>
        <dbReference type="Proteomes" id="UP000323386"/>
    </source>
</evidence>
<keyword evidence="4" id="KW-1185">Reference proteome</keyword>
<name>A0A5C3FFS0_9BASI</name>
<feature type="region of interest" description="Disordered" evidence="1">
    <location>
        <begin position="280"/>
        <end position="335"/>
    </location>
</feature>
<dbReference type="AlphaFoldDB" id="A0A5C3FFS0"/>
<accession>A0A5C3FFS0</accession>
<feature type="compositionally biased region" description="Basic residues" evidence="1">
    <location>
        <begin position="123"/>
        <end position="137"/>
    </location>
</feature>
<feature type="signal peptide" evidence="2">
    <location>
        <begin position="1"/>
        <end position="24"/>
    </location>
</feature>
<organism evidence="3 4">
    <name type="scientific">Pseudozyma flocculosa</name>
    <dbReference type="NCBI Taxonomy" id="84751"/>
    <lineage>
        <taxon>Eukaryota</taxon>
        <taxon>Fungi</taxon>
        <taxon>Dikarya</taxon>
        <taxon>Basidiomycota</taxon>
        <taxon>Ustilaginomycotina</taxon>
        <taxon>Ustilaginomycetes</taxon>
        <taxon>Ustilaginales</taxon>
        <taxon>Ustilaginaceae</taxon>
        <taxon>Pseudozyma</taxon>
    </lineage>
</organism>
<reference evidence="3 4" key="1">
    <citation type="submission" date="2018-03" db="EMBL/GenBank/DDBJ databases">
        <authorList>
            <person name="Guldener U."/>
        </authorList>
    </citation>
    <scope>NUCLEOTIDE SEQUENCE [LARGE SCALE GENOMIC DNA]</scope>
    <source>
        <strain evidence="3 4">DAOM196992</strain>
    </source>
</reference>
<feature type="compositionally biased region" description="Low complexity" evidence="1">
    <location>
        <begin position="151"/>
        <end position="161"/>
    </location>
</feature>
<dbReference type="Proteomes" id="UP000323386">
    <property type="component" value="Unassembled WGS sequence"/>
</dbReference>
<feature type="region of interest" description="Disordered" evidence="1">
    <location>
        <begin position="74"/>
        <end position="230"/>
    </location>
</feature>
<evidence type="ECO:0000256" key="1">
    <source>
        <dbReference type="SAM" id="MobiDB-lite"/>
    </source>
</evidence>
<evidence type="ECO:0000256" key="2">
    <source>
        <dbReference type="SAM" id="SignalP"/>
    </source>
</evidence>
<gene>
    <name evidence="3" type="ORF">PSFLO_07682</name>
</gene>
<proteinExistence type="predicted"/>
<dbReference type="EMBL" id="OOIP01000040">
    <property type="protein sequence ID" value="SPO42199.1"/>
    <property type="molecule type" value="Genomic_DNA"/>
</dbReference>